<keyword evidence="5 7" id="KW-1133">Transmembrane helix</keyword>
<gene>
    <name evidence="8" type="ORF">BN860_01662g</name>
</gene>
<dbReference type="EMBL" id="HG316459">
    <property type="protein sequence ID" value="CDF90143.1"/>
    <property type="molecule type" value="Genomic_DNA"/>
</dbReference>
<keyword evidence="4" id="KW-0677">Repeat</keyword>
<evidence type="ECO:0000256" key="3">
    <source>
        <dbReference type="ARBA" id="ARBA00022692"/>
    </source>
</evidence>
<dbReference type="InterPro" id="IPR006603">
    <property type="entry name" value="PQ-loop_rpt"/>
</dbReference>
<evidence type="ECO:0000256" key="6">
    <source>
        <dbReference type="ARBA" id="ARBA00023136"/>
    </source>
</evidence>
<protein>
    <submittedName>
        <fullName evidence="8">ZYBA0S06-01662g1_1</fullName>
    </submittedName>
</protein>
<evidence type="ECO:0000256" key="1">
    <source>
        <dbReference type="ARBA" id="ARBA00004127"/>
    </source>
</evidence>
<dbReference type="OrthoDB" id="75720at2759"/>
<dbReference type="PANTHER" id="PTHR13131">
    <property type="entry name" value="CYSTINOSIN"/>
    <property type="match status" value="1"/>
</dbReference>
<dbReference type="InterPro" id="IPR005282">
    <property type="entry name" value="LC_transporter"/>
</dbReference>
<name>A0A8J2X8N8_ZYGB2</name>
<keyword evidence="2" id="KW-0813">Transport</keyword>
<dbReference type="GO" id="GO:0005774">
    <property type="term" value="C:vacuolar membrane"/>
    <property type="evidence" value="ECO:0007669"/>
    <property type="project" value="TreeGrafter"/>
</dbReference>
<feature type="transmembrane region" description="Helical" evidence="7">
    <location>
        <begin position="77"/>
        <end position="99"/>
    </location>
</feature>
<keyword evidence="3 7" id="KW-0812">Transmembrane</keyword>
<evidence type="ECO:0000256" key="7">
    <source>
        <dbReference type="SAM" id="Phobius"/>
    </source>
</evidence>
<accession>A0A8J2X8N8</accession>
<feature type="transmembrane region" description="Helical" evidence="7">
    <location>
        <begin position="222"/>
        <end position="246"/>
    </location>
</feature>
<evidence type="ECO:0000256" key="5">
    <source>
        <dbReference type="ARBA" id="ARBA00022989"/>
    </source>
</evidence>
<feature type="transmembrane region" description="Helical" evidence="7">
    <location>
        <begin position="36"/>
        <end position="56"/>
    </location>
</feature>
<comment type="subcellular location">
    <subcellularLocation>
        <location evidence="1">Endomembrane system</location>
        <topology evidence="1">Multi-pass membrane protein</topology>
    </subcellularLocation>
</comment>
<proteinExistence type="predicted"/>
<feature type="transmembrane region" description="Helical" evidence="7">
    <location>
        <begin position="149"/>
        <end position="172"/>
    </location>
</feature>
<feature type="transmembrane region" description="Helical" evidence="7">
    <location>
        <begin position="111"/>
        <end position="137"/>
    </location>
</feature>
<feature type="transmembrane region" description="Helical" evidence="7">
    <location>
        <begin position="192"/>
        <end position="210"/>
    </location>
</feature>
<dbReference type="PANTHER" id="PTHR13131:SF5">
    <property type="entry name" value="CYSTINOSIN"/>
    <property type="match status" value="1"/>
</dbReference>
<evidence type="ECO:0000313" key="9">
    <source>
        <dbReference type="Proteomes" id="UP000019375"/>
    </source>
</evidence>
<sequence length="262" mass="30291">MILLQCISGLLSITAVLYQKRYNRLHHSVYGLSYDLYILDIICHFLSVYCTMNYRWSPLVKSQLSKRFPLFYSMGSSPPISFALFLKDLLFIISCFFVLRQLTVYRSTRHIYQGFSVICMFVLGLSGLFAIFTYVCACSNLPERDSGKLGVFYLEHINYLWVISYGLSAFKYVPQLTLNWMGSCTRGLSSKYITINLVACLIKLLSSIFPSNKEFYEKAYNLCPCVVTLIQFTCLCGIIFQAQWLYMRNRPYLPKVNSLNGR</sequence>
<dbReference type="Pfam" id="PF04193">
    <property type="entry name" value="PQ-loop"/>
    <property type="match status" value="1"/>
</dbReference>
<keyword evidence="6 7" id="KW-0472">Membrane</keyword>
<evidence type="ECO:0000313" key="8">
    <source>
        <dbReference type="EMBL" id="CDF90143.1"/>
    </source>
</evidence>
<dbReference type="GO" id="GO:0012505">
    <property type="term" value="C:endomembrane system"/>
    <property type="evidence" value="ECO:0007669"/>
    <property type="project" value="UniProtKB-SubCell"/>
</dbReference>
<dbReference type="Proteomes" id="UP000019375">
    <property type="component" value="Unassembled WGS sequence"/>
</dbReference>
<organism evidence="8 9">
    <name type="scientific">Zygosaccharomyces bailii (strain CLIB 213 / ATCC 58445 / CBS 680 / BCRC 21525 / NBRC 1098 / NCYC 1416 / NRRL Y-2227)</name>
    <dbReference type="NCBI Taxonomy" id="1333698"/>
    <lineage>
        <taxon>Eukaryota</taxon>
        <taxon>Fungi</taxon>
        <taxon>Dikarya</taxon>
        <taxon>Ascomycota</taxon>
        <taxon>Saccharomycotina</taxon>
        <taxon>Saccharomycetes</taxon>
        <taxon>Saccharomycetales</taxon>
        <taxon>Saccharomycetaceae</taxon>
        <taxon>Zygosaccharomyces</taxon>
    </lineage>
</organism>
<keyword evidence="9" id="KW-1185">Reference proteome</keyword>
<evidence type="ECO:0000256" key="4">
    <source>
        <dbReference type="ARBA" id="ARBA00022737"/>
    </source>
</evidence>
<dbReference type="GO" id="GO:0015184">
    <property type="term" value="F:L-cystine transmembrane transporter activity"/>
    <property type="evidence" value="ECO:0007669"/>
    <property type="project" value="TreeGrafter"/>
</dbReference>
<reference evidence="9" key="1">
    <citation type="journal article" date="2013" name="Genome Announc.">
        <title>Genome sequence of the food spoilage yeast Zygosaccharomyces bailii CLIB 213(T).</title>
        <authorList>
            <person name="Galeote V."/>
            <person name="Bigey F."/>
            <person name="Devillers H."/>
            <person name="Neuveglise C."/>
            <person name="Dequin S."/>
        </authorList>
    </citation>
    <scope>NUCLEOTIDE SEQUENCE [LARGE SCALE GENOMIC DNA]</scope>
    <source>
        <strain evidence="9">CLIB 213 / ATCC 58445 / CBS 680 / CCRC 21525 / NBRC 1098 / NCYC 1416 / NRRL Y-2227</strain>
    </source>
</reference>
<evidence type="ECO:0000256" key="2">
    <source>
        <dbReference type="ARBA" id="ARBA00022448"/>
    </source>
</evidence>
<dbReference type="AlphaFoldDB" id="A0A8J2X8N8"/>